<dbReference type="PANTHER" id="PTHR24322">
    <property type="entry name" value="PKSB"/>
    <property type="match status" value="1"/>
</dbReference>
<dbReference type="PRINTS" id="PR00081">
    <property type="entry name" value="GDHRDH"/>
</dbReference>
<evidence type="ECO:0000313" key="5">
    <source>
        <dbReference type="Proteomes" id="UP001331761"/>
    </source>
</evidence>
<proteinExistence type="inferred from homology"/>
<reference evidence="4 5" key="1">
    <citation type="submission" date="2019-10" db="EMBL/GenBank/DDBJ databases">
        <title>Assembly and Annotation for the nematode Trichostrongylus colubriformis.</title>
        <authorList>
            <person name="Martin J."/>
        </authorList>
    </citation>
    <scope>NUCLEOTIDE SEQUENCE [LARGE SCALE GENOMIC DNA]</scope>
    <source>
        <strain evidence="4">G859</strain>
        <tissue evidence="4">Whole worm</tissue>
    </source>
</reference>
<dbReference type="EMBL" id="WIXE01018527">
    <property type="protein sequence ID" value="KAK5970831.1"/>
    <property type="molecule type" value="Genomic_DNA"/>
</dbReference>
<dbReference type="GO" id="GO:0016616">
    <property type="term" value="F:oxidoreductase activity, acting on the CH-OH group of donors, NAD or NADP as acceptor"/>
    <property type="evidence" value="ECO:0007669"/>
    <property type="project" value="TreeGrafter"/>
</dbReference>
<evidence type="ECO:0000256" key="1">
    <source>
        <dbReference type="ARBA" id="ARBA00006484"/>
    </source>
</evidence>
<dbReference type="InterPro" id="IPR002347">
    <property type="entry name" value="SDR_fam"/>
</dbReference>
<dbReference type="Proteomes" id="UP001331761">
    <property type="component" value="Unassembled WGS sequence"/>
</dbReference>
<dbReference type="InterPro" id="IPR036291">
    <property type="entry name" value="NAD(P)-bd_dom_sf"/>
</dbReference>
<keyword evidence="3" id="KW-0472">Membrane</keyword>
<comment type="similarity">
    <text evidence="1">Belongs to the short-chain dehydrogenases/reductases (SDR) family.</text>
</comment>
<dbReference type="AlphaFoldDB" id="A0AAN8IEY7"/>
<sequence length="319" mass="35687">MFSSSIKLGRRSSRQAYCNGDGAAKTFGKVDIVICNAAVLTLALFKDLTVNQLRHSMDVNILGTINTIRAFIEPMEERNCGQIVAVSSIAGFYGETFGLAYCPTKFAVRGIMECLQMELRDRGLDGIVCTTLCPYFSRTPMILREGIRPKCTWFPFMSVESCSRRMVDAILKEKCTYFMPNYVTVPAMLKGLLSVNAGRSLRDYLGIEFAPPSGITLPGRRTSSAAEEYFCSPDVTWWLLILTLLPIILNGYFVTPIITLVIAINFTQAVYTLLLCDEMRFSFACAAKWFMQTVCVGYPSLRILMEHVRHVRKTATAQS</sequence>
<evidence type="ECO:0000256" key="2">
    <source>
        <dbReference type="ARBA" id="ARBA00023002"/>
    </source>
</evidence>
<dbReference type="PANTHER" id="PTHR24322:SF736">
    <property type="entry name" value="RETINOL DEHYDROGENASE 10"/>
    <property type="match status" value="1"/>
</dbReference>
<dbReference type="Pfam" id="PF14934">
    <property type="entry name" value="TMEM254"/>
    <property type="match status" value="1"/>
</dbReference>
<keyword evidence="2" id="KW-0560">Oxidoreductase</keyword>
<keyword evidence="5" id="KW-1185">Reference proteome</keyword>
<name>A0AAN8IEY7_TRICO</name>
<dbReference type="SUPFAM" id="SSF51735">
    <property type="entry name" value="NAD(P)-binding Rossmann-fold domains"/>
    <property type="match status" value="1"/>
</dbReference>
<protein>
    <submittedName>
        <fullName evidence="4">Short-chain dehydrogenase/reductase family 16C member 6</fullName>
    </submittedName>
</protein>
<keyword evidence="3" id="KW-0812">Transmembrane</keyword>
<dbReference type="Pfam" id="PF00106">
    <property type="entry name" value="adh_short"/>
    <property type="match status" value="1"/>
</dbReference>
<comment type="caution">
    <text evidence="4">The sequence shown here is derived from an EMBL/GenBank/DDBJ whole genome shotgun (WGS) entry which is preliminary data.</text>
</comment>
<gene>
    <name evidence="4" type="ORF">GCK32_013597</name>
</gene>
<evidence type="ECO:0000313" key="4">
    <source>
        <dbReference type="EMBL" id="KAK5970831.1"/>
    </source>
</evidence>
<dbReference type="InterPro" id="IPR028110">
    <property type="entry name" value="TMEM254"/>
</dbReference>
<feature type="transmembrane region" description="Helical" evidence="3">
    <location>
        <begin position="237"/>
        <end position="264"/>
    </location>
</feature>
<dbReference type="Gene3D" id="3.40.50.720">
    <property type="entry name" value="NAD(P)-binding Rossmann-like Domain"/>
    <property type="match status" value="1"/>
</dbReference>
<organism evidence="4 5">
    <name type="scientific">Trichostrongylus colubriformis</name>
    <name type="common">Black scour worm</name>
    <dbReference type="NCBI Taxonomy" id="6319"/>
    <lineage>
        <taxon>Eukaryota</taxon>
        <taxon>Metazoa</taxon>
        <taxon>Ecdysozoa</taxon>
        <taxon>Nematoda</taxon>
        <taxon>Chromadorea</taxon>
        <taxon>Rhabditida</taxon>
        <taxon>Rhabditina</taxon>
        <taxon>Rhabditomorpha</taxon>
        <taxon>Strongyloidea</taxon>
        <taxon>Trichostrongylidae</taxon>
        <taxon>Trichostrongylus</taxon>
    </lineage>
</organism>
<evidence type="ECO:0000256" key="3">
    <source>
        <dbReference type="SAM" id="Phobius"/>
    </source>
</evidence>
<accession>A0AAN8IEY7</accession>
<dbReference type="GO" id="GO:0005811">
    <property type="term" value="C:lipid droplet"/>
    <property type="evidence" value="ECO:0007669"/>
    <property type="project" value="TreeGrafter"/>
</dbReference>
<keyword evidence="3" id="KW-1133">Transmembrane helix</keyword>